<dbReference type="Proteomes" id="UP001642464">
    <property type="component" value="Unassembled WGS sequence"/>
</dbReference>
<dbReference type="InterPro" id="IPR000182">
    <property type="entry name" value="GNAT_dom"/>
</dbReference>
<dbReference type="Gene3D" id="3.40.630.30">
    <property type="match status" value="1"/>
</dbReference>
<dbReference type="PROSITE" id="PS51186">
    <property type="entry name" value="GNAT"/>
    <property type="match status" value="1"/>
</dbReference>
<evidence type="ECO:0000313" key="3">
    <source>
        <dbReference type="Proteomes" id="UP001642464"/>
    </source>
</evidence>
<name>A0ABP0KG74_9DINO</name>
<dbReference type="Pfam" id="PF00583">
    <property type="entry name" value="Acetyltransf_1"/>
    <property type="match status" value="1"/>
</dbReference>
<reference evidence="2 3" key="1">
    <citation type="submission" date="2024-02" db="EMBL/GenBank/DDBJ databases">
        <authorList>
            <person name="Chen Y."/>
            <person name="Shah S."/>
            <person name="Dougan E. K."/>
            <person name="Thang M."/>
            <person name="Chan C."/>
        </authorList>
    </citation>
    <scope>NUCLEOTIDE SEQUENCE [LARGE SCALE GENOMIC DNA]</scope>
</reference>
<evidence type="ECO:0000313" key="2">
    <source>
        <dbReference type="EMBL" id="CAK9025233.1"/>
    </source>
</evidence>
<proteinExistence type="predicted"/>
<accession>A0ABP0KG74</accession>
<gene>
    <name evidence="2" type="ORF">SCF082_LOCUS16982</name>
</gene>
<dbReference type="EMBL" id="CAXAMM010011113">
    <property type="protein sequence ID" value="CAK9025233.1"/>
    <property type="molecule type" value="Genomic_DNA"/>
</dbReference>
<dbReference type="SUPFAM" id="SSF55729">
    <property type="entry name" value="Acyl-CoA N-acyltransferases (Nat)"/>
    <property type="match status" value="1"/>
</dbReference>
<organism evidence="2 3">
    <name type="scientific">Durusdinium trenchii</name>
    <dbReference type="NCBI Taxonomy" id="1381693"/>
    <lineage>
        <taxon>Eukaryota</taxon>
        <taxon>Sar</taxon>
        <taxon>Alveolata</taxon>
        <taxon>Dinophyceae</taxon>
        <taxon>Suessiales</taxon>
        <taxon>Symbiodiniaceae</taxon>
        <taxon>Durusdinium</taxon>
    </lineage>
</organism>
<comment type="caution">
    <text evidence="2">The sequence shown here is derived from an EMBL/GenBank/DDBJ whole genome shotgun (WGS) entry which is preliminary data.</text>
</comment>
<protein>
    <submittedName>
        <fullName evidence="2">GNAT family N-acetyltransferase</fullName>
    </submittedName>
</protein>
<dbReference type="InterPro" id="IPR016181">
    <property type="entry name" value="Acyl_CoA_acyltransferase"/>
</dbReference>
<keyword evidence="3" id="KW-1185">Reference proteome</keyword>
<dbReference type="CDD" id="cd04301">
    <property type="entry name" value="NAT_SF"/>
    <property type="match status" value="1"/>
</dbReference>
<sequence>MADKSSATVQCHTAVDEFMRDAEGIFAGREAEHSVMLGVLGNLQKDMHFYQVTPQLLALHGSKSSAVLVASMVHPFPLVLSLPAPESSEEDVQGALRCLAHYVEHVLGEKKLFPVKLVGHPERVTFLVEQLRRASLERAGSLTPGHRMQFYRLSPEALLEPRLRMEDDPSLAVRPYEPERDAGWIRKWLHQFQVDAMGCAQDHVVENQLSELARLPAEARGMFLLFTGDEFVSFAGYGGATANTMRVTGVFTSPDFRGRGYGQLVCWYACRYLLTPVAAHGLERTAVVIAADAAKCSVMGIYKRLGFTETTQFQEYVNGEALAAPS</sequence>
<feature type="domain" description="N-acetyltransferase" evidence="1">
    <location>
        <begin position="171"/>
        <end position="325"/>
    </location>
</feature>
<evidence type="ECO:0000259" key="1">
    <source>
        <dbReference type="PROSITE" id="PS51186"/>
    </source>
</evidence>